<proteinExistence type="predicted"/>
<sequence>MLVTLSFFKRLFITPLWFSHVLQPSADKRTMLRRQSLNMHSTSEFTRLKAETKIAFCDGTRIRALRNARSHTEMQSARTPKYSLLAHRKYSARTPKYTRTPKVVNSYSESGQLAVVTCTLATYFNSMSDPHRHYLKKSLYSPQASAS</sequence>
<protein>
    <submittedName>
        <fullName evidence="1">Uncharacterized protein</fullName>
    </submittedName>
</protein>
<accession>A0A2V1D1B3</accession>
<name>A0A2V1D1B3_9PLEO</name>
<keyword evidence="2" id="KW-1185">Reference proteome</keyword>
<dbReference type="EMBL" id="KZ805906">
    <property type="protein sequence ID" value="PVH91273.1"/>
    <property type="molecule type" value="Genomic_DNA"/>
</dbReference>
<evidence type="ECO:0000313" key="1">
    <source>
        <dbReference type="EMBL" id="PVH91273.1"/>
    </source>
</evidence>
<dbReference type="AlphaFoldDB" id="A0A2V1D1B3"/>
<dbReference type="Proteomes" id="UP000244855">
    <property type="component" value="Unassembled WGS sequence"/>
</dbReference>
<organism evidence="1 2">
    <name type="scientific">Periconia macrospinosa</name>
    <dbReference type="NCBI Taxonomy" id="97972"/>
    <lineage>
        <taxon>Eukaryota</taxon>
        <taxon>Fungi</taxon>
        <taxon>Dikarya</taxon>
        <taxon>Ascomycota</taxon>
        <taxon>Pezizomycotina</taxon>
        <taxon>Dothideomycetes</taxon>
        <taxon>Pleosporomycetidae</taxon>
        <taxon>Pleosporales</taxon>
        <taxon>Massarineae</taxon>
        <taxon>Periconiaceae</taxon>
        <taxon>Periconia</taxon>
    </lineage>
</organism>
<evidence type="ECO:0000313" key="2">
    <source>
        <dbReference type="Proteomes" id="UP000244855"/>
    </source>
</evidence>
<gene>
    <name evidence="1" type="ORF">DM02DRAFT_664166</name>
</gene>
<reference evidence="1 2" key="1">
    <citation type="journal article" date="2018" name="Sci. Rep.">
        <title>Comparative genomics provides insights into the lifestyle and reveals functional heterogeneity of dark septate endophytic fungi.</title>
        <authorList>
            <person name="Knapp D.G."/>
            <person name="Nemeth J.B."/>
            <person name="Barry K."/>
            <person name="Hainaut M."/>
            <person name="Henrissat B."/>
            <person name="Johnson J."/>
            <person name="Kuo A."/>
            <person name="Lim J.H.P."/>
            <person name="Lipzen A."/>
            <person name="Nolan M."/>
            <person name="Ohm R.A."/>
            <person name="Tamas L."/>
            <person name="Grigoriev I.V."/>
            <person name="Spatafora J.W."/>
            <person name="Nagy L.G."/>
            <person name="Kovacs G.M."/>
        </authorList>
    </citation>
    <scope>NUCLEOTIDE SEQUENCE [LARGE SCALE GENOMIC DNA]</scope>
    <source>
        <strain evidence="1 2">DSE2036</strain>
    </source>
</reference>